<proteinExistence type="inferred from homology"/>
<name>A0ABY4X9K7_9SPHN</name>
<sequence length="172" mass="18188">MTFWKRLFGGGDALVAPLRPLYAALVAAARQPDWYRTGAVPDTADGRFDMLSSLVALALLRLEAAGAPGREPAARLAELFIADMDAQLRERGVGDLMVGKHVGRMMSQLGGRMEAFRAGLGDGDLAGAVARNIHRGAAVPPEASLWVAARLQAIMAGLDRQTLAGLLAGRLE</sequence>
<evidence type="ECO:0000259" key="2">
    <source>
        <dbReference type="Pfam" id="PF03981"/>
    </source>
</evidence>
<reference evidence="3" key="1">
    <citation type="journal article" date="2022" name="Toxins">
        <title>Genomic Analysis of Sphingopyxis sp. USTB-05 for Biodegrading Cyanobacterial Hepatotoxins.</title>
        <authorList>
            <person name="Liu C."/>
            <person name="Xu Q."/>
            <person name="Zhao Z."/>
            <person name="Zhang H."/>
            <person name="Liu X."/>
            <person name="Yin C."/>
            <person name="Liu Y."/>
            <person name="Yan H."/>
        </authorList>
    </citation>
    <scope>NUCLEOTIDE SEQUENCE</scope>
    <source>
        <strain evidence="3">NBD5</strain>
    </source>
</reference>
<evidence type="ECO:0000256" key="1">
    <source>
        <dbReference type="ARBA" id="ARBA00006436"/>
    </source>
</evidence>
<feature type="domain" description="Ubiquinol-cytochrome c chaperone" evidence="2">
    <location>
        <begin position="39"/>
        <end position="170"/>
    </location>
</feature>
<accession>A0ABY4X9K7</accession>
<dbReference type="Proteomes" id="UP001056937">
    <property type="component" value="Chromosome 1"/>
</dbReference>
<evidence type="ECO:0000313" key="3">
    <source>
        <dbReference type="EMBL" id="USI73370.1"/>
    </source>
</evidence>
<keyword evidence="4" id="KW-1185">Reference proteome</keyword>
<comment type="similarity">
    <text evidence="1">Belongs to the UPF0174 family.</text>
</comment>
<evidence type="ECO:0000313" key="4">
    <source>
        <dbReference type="Proteomes" id="UP001056937"/>
    </source>
</evidence>
<gene>
    <name evidence="3" type="ORF">LHA26_02480</name>
</gene>
<dbReference type="EMBL" id="CP084930">
    <property type="protein sequence ID" value="USI73370.1"/>
    <property type="molecule type" value="Genomic_DNA"/>
</dbReference>
<dbReference type="InterPro" id="IPR021150">
    <property type="entry name" value="Ubiq_cyt_c_chap"/>
</dbReference>
<dbReference type="Pfam" id="PF03981">
    <property type="entry name" value="Ubiq_cyt_C_chap"/>
    <property type="match status" value="1"/>
</dbReference>
<protein>
    <submittedName>
        <fullName evidence="3">Ubiquinol-cytochrome C chaperone</fullName>
    </submittedName>
</protein>
<organism evidence="3 4">
    <name type="scientific">Sphingomonas morindae</name>
    <dbReference type="NCBI Taxonomy" id="1541170"/>
    <lineage>
        <taxon>Bacteria</taxon>
        <taxon>Pseudomonadati</taxon>
        <taxon>Pseudomonadota</taxon>
        <taxon>Alphaproteobacteria</taxon>
        <taxon>Sphingomonadales</taxon>
        <taxon>Sphingomonadaceae</taxon>
        <taxon>Sphingomonas</taxon>
    </lineage>
</organism>
<dbReference type="RefSeq" id="WP_252167180.1">
    <property type="nucleotide sequence ID" value="NZ_CP084930.1"/>
</dbReference>